<feature type="compositionally biased region" description="Low complexity" evidence="1">
    <location>
        <begin position="23"/>
        <end position="37"/>
    </location>
</feature>
<feature type="compositionally biased region" description="Low complexity" evidence="1">
    <location>
        <begin position="76"/>
        <end position="85"/>
    </location>
</feature>
<name>A0A4R2BE35_9BACI</name>
<feature type="transmembrane region" description="Helical" evidence="2">
    <location>
        <begin position="153"/>
        <end position="171"/>
    </location>
</feature>
<keyword evidence="4" id="KW-1185">Reference proteome</keyword>
<feature type="region of interest" description="Disordered" evidence="1">
    <location>
        <begin position="1"/>
        <end position="104"/>
    </location>
</feature>
<dbReference type="Proteomes" id="UP000295689">
    <property type="component" value="Unassembled WGS sequence"/>
</dbReference>
<evidence type="ECO:0008006" key="5">
    <source>
        <dbReference type="Google" id="ProtNLM"/>
    </source>
</evidence>
<keyword evidence="2" id="KW-0812">Transmembrane</keyword>
<keyword evidence="2" id="KW-1133">Transmembrane helix</keyword>
<comment type="caution">
    <text evidence="3">The sequence shown here is derived from an EMBL/GenBank/DDBJ whole genome shotgun (WGS) entry which is preliminary data.</text>
</comment>
<dbReference type="AlphaFoldDB" id="A0A4R2BE35"/>
<dbReference type="InterPro" id="IPR055338">
    <property type="entry name" value="YqfX-like"/>
</dbReference>
<evidence type="ECO:0000256" key="2">
    <source>
        <dbReference type="SAM" id="Phobius"/>
    </source>
</evidence>
<dbReference type="PANTHER" id="PTHR40040:SF1">
    <property type="entry name" value="MEMBRANE PROTEIN"/>
    <property type="match status" value="1"/>
</dbReference>
<reference evidence="3 4" key="1">
    <citation type="journal article" date="2015" name="Stand. Genomic Sci.">
        <title>Genomic Encyclopedia of Bacterial and Archaeal Type Strains, Phase III: the genomes of soil and plant-associated and newly described type strains.</title>
        <authorList>
            <person name="Whitman W.B."/>
            <person name="Woyke T."/>
            <person name="Klenk H.P."/>
            <person name="Zhou Y."/>
            <person name="Lilburn T.G."/>
            <person name="Beck B.J."/>
            <person name="De Vos P."/>
            <person name="Vandamme P."/>
            <person name="Eisen J.A."/>
            <person name="Garrity G."/>
            <person name="Hugenholtz P."/>
            <person name="Kyrpides N.C."/>
        </authorList>
    </citation>
    <scope>NUCLEOTIDE SEQUENCE [LARGE SCALE GENOMIC DNA]</scope>
    <source>
        <strain evidence="3 4">CV53</strain>
    </source>
</reference>
<evidence type="ECO:0000313" key="3">
    <source>
        <dbReference type="EMBL" id="TCN24693.1"/>
    </source>
</evidence>
<feature type="compositionally biased region" description="Polar residues" evidence="1">
    <location>
        <begin position="51"/>
        <end position="69"/>
    </location>
</feature>
<gene>
    <name evidence="3" type="ORF">EV146_107402</name>
</gene>
<dbReference type="EMBL" id="SLVV01000007">
    <property type="protein sequence ID" value="TCN24693.1"/>
    <property type="molecule type" value="Genomic_DNA"/>
</dbReference>
<feature type="transmembrane region" description="Helical" evidence="2">
    <location>
        <begin position="116"/>
        <end position="141"/>
    </location>
</feature>
<proteinExistence type="predicted"/>
<keyword evidence="2" id="KW-0472">Membrane</keyword>
<evidence type="ECO:0000256" key="1">
    <source>
        <dbReference type="SAM" id="MobiDB-lite"/>
    </source>
</evidence>
<organism evidence="3 4">
    <name type="scientific">Mesobacillus foraminis</name>
    <dbReference type="NCBI Taxonomy" id="279826"/>
    <lineage>
        <taxon>Bacteria</taxon>
        <taxon>Bacillati</taxon>
        <taxon>Bacillota</taxon>
        <taxon>Bacilli</taxon>
        <taxon>Bacillales</taxon>
        <taxon>Bacillaceae</taxon>
        <taxon>Mesobacillus</taxon>
    </lineage>
</organism>
<accession>A0A4R2BE35</accession>
<feature type="compositionally biased region" description="Polar residues" evidence="1">
    <location>
        <begin position="89"/>
        <end position="104"/>
    </location>
</feature>
<sequence length="172" mass="17941">MADQSNQDKPEYINEPQQDVMKSNSSEQGGQNNNASSVTPGASVPMPSMTDFDQSSMTNQMGSSATNTQNREETAAEIAAPVPAKALKRNQNNQSGQNAQDQGAQKASGSMMGISAIAISILSLFVLPFILGATGIVLGFIARSRGAKGLGSWAIGIGALSVIIGMFILPFF</sequence>
<dbReference type="PANTHER" id="PTHR40040">
    <property type="entry name" value="SMALL HYDROPHOBIC PROTEIN-RELATED"/>
    <property type="match status" value="1"/>
</dbReference>
<evidence type="ECO:0000313" key="4">
    <source>
        <dbReference type="Proteomes" id="UP000295689"/>
    </source>
</evidence>
<feature type="compositionally biased region" description="Basic and acidic residues" evidence="1">
    <location>
        <begin position="1"/>
        <end position="12"/>
    </location>
</feature>
<protein>
    <recommendedName>
        <fullName evidence="5">DUF4190 domain-containing protein</fullName>
    </recommendedName>
</protein>